<gene>
    <name evidence="12" type="ORF">PLXY2_LOCUS9971</name>
</gene>
<feature type="region of interest" description="Disordered" evidence="10">
    <location>
        <begin position="1"/>
        <end position="37"/>
    </location>
</feature>
<sequence length="822" mass="92954">MNATETVEIGSSDDEVEAVEQINPKPHEKISAAKTDVKKTTTTETNKKLTITVEDELKEPNLKSTKIVIEIDEVTSNKETVTEVPSNIRSIFGVEHDINDFSPEFMKLLDVCIDFEFSEGMTRILNRNLIPYYKLADKKHTEASEFRKFLENIIVQMKKNPEHKFSYLREVCMNLKSHALRKRAKLITLDKDSGTSKKRRLLEVTPKNQIVDVIDLDNEPEAAAVIDVDNEPEDVIFVAEEKENLPIQITSVTSNFVEQPKQKKENVPIEITSAISNIDPEQEQKQIEERIKGLEAHLQLCKEKIKFYDEMEVTDEDECVTSPYLMSDWFKGELVRVYKELCKLTKSDYKPSAKIGHIKIRLTEGHPQGPAQKLQAWLKENREENGDLSFPDFIDIVKCVKAANEEDLLNWSKGQILEEARRLFTECGKALQKRRQKREWRDLVSKVEGAVDEDPADSDPLLWAKLEDNRRIARRKEADILEHYSQLTPGSAGKQRNKITVFKPSAVTTEIAGKKYIEISVDPTQVPTTSTNADFSYEVPIEYDLSCREQNLKTEPIDQKPLLVPQPIDPSDVIVCSDSDDYSTTDDEHSDVEFDDLPGNPIPVKVELFEATENDVIAGNDSQRSTGDSEGVMHDTHNSIQKEDNTENKGSRIIENNTGARKNNTETDVLENNIRISTLDQESDILANDTSANNYNIVNEKITDLRYSQVEAVIEHAVATAVLPESADEINTNGEIHIQEGVKIKEEPGLSAEETLKLMLEFDNNGLDNVQIKVLDCGEPQVCIEISSSSDSESDDDEDNELDKVDQAPNPDLQNAEPNIDR</sequence>
<evidence type="ECO:0000259" key="11">
    <source>
        <dbReference type="Pfam" id="PF20920"/>
    </source>
</evidence>
<dbReference type="GO" id="GO:0006355">
    <property type="term" value="P:regulation of DNA-templated transcription"/>
    <property type="evidence" value="ECO:0007669"/>
    <property type="project" value="UniProtKB-ARBA"/>
</dbReference>
<dbReference type="Pfam" id="PF20920">
    <property type="entry name" value="DAXX_hist_bd"/>
    <property type="match status" value="1"/>
</dbReference>
<dbReference type="Proteomes" id="UP000653454">
    <property type="component" value="Unassembled WGS sequence"/>
</dbReference>
<keyword evidence="6" id="KW-0053">Apoptosis</keyword>
<evidence type="ECO:0000256" key="6">
    <source>
        <dbReference type="ARBA" id="ARBA00022703"/>
    </source>
</evidence>
<organism evidence="12 13">
    <name type="scientific">Plutella xylostella</name>
    <name type="common">Diamondback moth</name>
    <name type="synonym">Plutella maculipennis</name>
    <dbReference type="NCBI Taxonomy" id="51655"/>
    <lineage>
        <taxon>Eukaryota</taxon>
        <taxon>Metazoa</taxon>
        <taxon>Ecdysozoa</taxon>
        <taxon>Arthropoda</taxon>
        <taxon>Hexapoda</taxon>
        <taxon>Insecta</taxon>
        <taxon>Pterygota</taxon>
        <taxon>Neoptera</taxon>
        <taxon>Endopterygota</taxon>
        <taxon>Lepidoptera</taxon>
        <taxon>Glossata</taxon>
        <taxon>Ditrysia</taxon>
        <taxon>Yponomeutoidea</taxon>
        <taxon>Plutellidae</taxon>
        <taxon>Plutella</taxon>
    </lineage>
</organism>
<dbReference type="InterPro" id="IPR046378">
    <property type="entry name" value="DAXX_histone-bd"/>
</dbReference>
<dbReference type="GO" id="GO:0042393">
    <property type="term" value="F:histone binding"/>
    <property type="evidence" value="ECO:0007669"/>
    <property type="project" value="InterPro"/>
</dbReference>
<keyword evidence="5" id="KW-0963">Cytoplasm</keyword>
<evidence type="ECO:0000256" key="2">
    <source>
        <dbReference type="ARBA" id="ARBA00004286"/>
    </source>
</evidence>
<evidence type="ECO:0000256" key="7">
    <source>
        <dbReference type="ARBA" id="ARBA00023054"/>
    </source>
</evidence>
<evidence type="ECO:0000256" key="3">
    <source>
        <dbReference type="ARBA" id="ARBA00004496"/>
    </source>
</evidence>
<feature type="domain" description="Daxx histone-binding" evidence="11">
    <location>
        <begin position="403"/>
        <end position="486"/>
    </location>
</feature>
<evidence type="ECO:0000313" key="12">
    <source>
        <dbReference type="EMBL" id="CAG9130674.1"/>
    </source>
</evidence>
<keyword evidence="7" id="KW-0175">Coiled coil</keyword>
<evidence type="ECO:0000313" key="13">
    <source>
        <dbReference type="Proteomes" id="UP000653454"/>
    </source>
</evidence>
<dbReference type="InterPro" id="IPR038298">
    <property type="entry name" value="Daxx_N_sf"/>
</dbReference>
<comment type="subcellular location">
    <subcellularLocation>
        <location evidence="2">Chromosome</location>
    </subcellularLocation>
    <subcellularLocation>
        <location evidence="3">Cytoplasm</location>
    </subcellularLocation>
    <subcellularLocation>
        <location evidence="1">Nucleus</location>
    </subcellularLocation>
</comment>
<feature type="compositionally biased region" description="Basic and acidic residues" evidence="10">
    <location>
        <begin position="25"/>
        <end position="37"/>
    </location>
</feature>
<dbReference type="InterPro" id="IPR046426">
    <property type="entry name" value="DAXX_histone-bd_sf"/>
</dbReference>
<feature type="compositionally biased region" description="Basic and acidic residues" evidence="10">
    <location>
        <begin position="631"/>
        <end position="652"/>
    </location>
</feature>
<keyword evidence="13" id="KW-1185">Reference proteome</keyword>
<dbReference type="GO" id="GO:0006915">
    <property type="term" value="P:apoptotic process"/>
    <property type="evidence" value="ECO:0007669"/>
    <property type="project" value="UniProtKB-KW"/>
</dbReference>
<feature type="region of interest" description="Disordered" evidence="10">
    <location>
        <begin position="617"/>
        <end position="657"/>
    </location>
</feature>
<dbReference type="Gene3D" id="1.20.58.2170">
    <property type="match status" value="1"/>
</dbReference>
<keyword evidence="4" id="KW-0158">Chromosome</keyword>
<proteinExistence type="predicted"/>
<dbReference type="GO" id="GO:0005634">
    <property type="term" value="C:nucleus"/>
    <property type="evidence" value="ECO:0007669"/>
    <property type="project" value="UniProtKB-SubCell"/>
</dbReference>
<evidence type="ECO:0000256" key="8">
    <source>
        <dbReference type="ARBA" id="ARBA00023186"/>
    </source>
</evidence>
<feature type="region of interest" description="Disordered" evidence="10">
    <location>
        <begin position="580"/>
        <end position="599"/>
    </location>
</feature>
<keyword evidence="8" id="KW-0143">Chaperone</keyword>
<feature type="compositionally biased region" description="Acidic residues" evidence="10">
    <location>
        <begin position="580"/>
        <end position="596"/>
    </location>
</feature>
<evidence type="ECO:0000256" key="10">
    <source>
        <dbReference type="SAM" id="MobiDB-lite"/>
    </source>
</evidence>
<accession>A0A8S4FU07</accession>
<evidence type="ECO:0000256" key="4">
    <source>
        <dbReference type="ARBA" id="ARBA00022454"/>
    </source>
</evidence>
<dbReference type="GO" id="GO:0005694">
    <property type="term" value="C:chromosome"/>
    <property type="evidence" value="ECO:0007669"/>
    <property type="project" value="UniProtKB-SubCell"/>
</dbReference>
<reference evidence="12" key="1">
    <citation type="submission" date="2020-11" db="EMBL/GenBank/DDBJ databases">
        <authorList>
            <person name="Whiteford S."/>
        </authorList>
    </citation>
    <scope>NUCLEOTIDE SEQUENCE</scope>
</reference>
<feature type="compositionally biased region" description="Polar residues" evidence="10">
    <location>
        <begin position="812"/>
        <end position="822"/>
    </location>
</feature>
<dbReference type="AlphaFoldDB" id="A0A8S4FU07"/>
<keyword evidence="9" id="KW-0539">Nucleus</keyword>
<feature type="region of interest" description="Disordered" evidence="10">
    <location>
        <begin position="785"/>
        <end position="822"/>
    </location>
</feature>
<dbReference type="Gene3D" id="1.10.8.810">
    <property type="entry name" value="Daxx helical bundle domain"/>
    <property type="match status" value="1"/>
</dbReference>
<evidence type="ECO:0000256" key="5">
    <source>
        <dbReference type="ARBA" id="ARBA00022490"/>
    </source>
</evidence>
<dbReference type="GO" id="GO:0005737">
    <property type="term" value="C:cytoplasm"/>
    <property type="evidence" value="ECO:0007669"/>
    <property type="project" value="UniProtKB-SubCell"/>
</dbReference>
<evidence type="ECO:0000256" key="1">
    <source>
        <dbReference type="ARBA" id="ARBA00004123"/>
    </source>
</evidence>
<dbReference type="EMBL" id="CAJHNJ030000042">
    <property type="protein sequence ID" value="CAG9130674.1"/>
    <property type="molecule type" value="Genomic_DNA"/>
</dbReference>
<comment type="caution">
    <text evidence="12">The sequence shown here is derived from an EMBL/GenBank/DDBJ whole genome shotgun (WGS) entry which is preliminary data.</text>
</comment>
<evidence type="ECO:0000256" key="9">
    <source>
        <dbReference type="ARBA" id="ARBA00023242"/>
    </source>
</evidence>
<feature type="compositionally biased region" description="Acidic residues" evidence="10">
    <location>
        <begin position="792"/>
        <end position="801"/>
    </location>
</feature>
<name>A0A8S4FU07_PLUXY</name>
<protein>
    <submittedName>
        <fullName evidence="12">(diamondback moth) hypothetical protein</fullName>
    </submittedName>
</protein>